<organism evidence="3 4">
    <name type="scientific">Peronospora belbahrii</name>
    <dbReference type="NCBI Taxonomy" id="622444"/>
    <lineage>
        <taxon>Eukaryota</taxon>
        <taxon>Sar</taxon>
        <taxon>Stramenopiles</taxon>
        <taxon>Oomycota</taxon>
        <taxon>Peronosporomycetes</taxon>
        <taxon>Peronosporales</taxon>
        <taxon>Peronosporaceae</taxon>
        <taxon>Peronospora</taxon>
    </lineage>
</organism>
<gene>
    <name evidence="3" type="ORF">PBS001_LOCUS3117</name>
</gene>
<feature type="coiled-coil region" evidence="1">
    <location>
        <begin position="15"/>
        <end position="70"/>
    </location>
</feature>
<comment type="caution">
    <text evidence="3">The sequence shown here is derived from an EMBL/GenBank/DDBJ whole genome shotgun (WGS) entry which is preliminary data.</text>
</comment>
<feature type="region of interest" description="Disordered" evidence="2">
    <location>
        <begin position="83"/>
        <end position="123"/>
    </location>
</feature>
<dbReference type="EMBL" id="CAKLCB010000167">
    <property type="protein sequence ID" value="CAH0516449.1"/>
    <property type="molecule type" value="Genomic_DNA"/>
</dbReference>
<protein>
    <submittedName>
        <fullName evidence="3">Uncharacterized protein</fullName>
    </submittedName>
</protein>
<name>A0ABN8CV05_9STRA</name>
<evidence type="ECO:0000313" key="4">
    <source>
        <dbReference type="Proteomes" id="UP001158986"/>
    </source>
</evidence>
<reference evidence="3 4" key="1">
    <citation type="submission" date="2021-11" db="EMBL/GenBank/DDBJ databases">
        <authorList>
            <person name="Islam A."/>
            <person name="Islam S."/>
            <person name="Flora M.S."/>
            <person name="Rahman M."/>
            <person name="Ziaur R.M."/>
            <person name="Epstein J.H."/>
            <person name="Hassan M."/>
            <person name="Klassen M."/>
            <person name="Woodard K."/>
            <person name="Webb A."/>
            <person name="Webby R.J."/>
            <person name="El Zowalaty M.E."/>
        </authorList>
    </citation>
    <scope>NUCLEOTIDE SEQUENCE [LARGE SCALE GENOMIC DNA]</scope>
    <source>
        <strain evidence="3">Pbs1</strain>
    </source>
</reference>
<keyword evidence="1" id="KW-0175">Coiled coil</keyword>
<dbReference type="Proteomes" id="UP001158986">
    <property type="component" value="Unassembled WGS sequence"/>
</dbReference>
<evidence type="ECO:0000313" key="3">
    <source>
        <dbReference type="EMBL" id="CAH0516449.1"/>
    </source>
</evidence>
<sequence length="123" mass="14375">MFERLSAEERLRTEAAAQARLRAEHERNYEEAENQVQGAAAVKALQQAAIEEQAQKMAKLQEEYMRKRNELLRQHDVECRAVKERKASTAMHRADVEEQKRADNEREAKLIDEAQKLKRSTKK</sequence>
<evidence type="ECO:0000256" key="1">
    <source>
        <dbReference type="SAM" id="Coils"/>
    </source>
</evidence>
<accession>A0ABN8CV05</accession>
<evidence type="ECO:0000256" key="2">
    <source>
        <dbReference type="SAM" id="MobiDB-lite"/>
    </source>
</evidence>
<feature type="compositionally biased region" description="Basic and acidic residues" evidence="2">
    <location>
        <begin position="83"/>
        <end position="116"/>
    </location>
</feature>
<proteinExistence type="predicted"/>
<keyword evidence="4" id="KW-1185">Reference proteome</keyword>